<dbReference type="PANTHER" id="PTHR25462:SF296">
    <property type="entry name" value="MEIOTIC P26, ISOFORM F"/>
    <property type="match status" value="1"/>
</dbReference>
<dbReference type="SMART" id="SM00336">
    <property type="entry name" value="BBOX"/>
    <property type="match status" value="2"/>
</dbReference>
<dbReference type="PROSITE" id="PS50119">
    <property type="entry name" value="ZF_BBOX"/>
    <property type="match status" value="1"/>
</dbReference>
<name>A0A8B6BPR8_MYTGA</name>
<evidence type="ECO:0000256" key="4">
    <source>
        <dbReference type="PROSITE-ProRule" id="PRU00024"/>
    </source>
</evidence>
<feature type="domain" description="B box-type" evidence="7">
    <location>
        <begin position="97"/>
        <end position="144"/>
    </location>
</feature>
<dbReference type="Gene3D" id="3.30.40.10">
    <property type="entry name" value="Zinc/RING finger domain, C3HC4 (zinc finger)"/>
    <property type="match status" value="1"/>
</dbReference>
<keyword evidence="3" id="KW-0862">Zinc</keyword>
<keyword evidence="9" id="KW-1185">Reference proteome</keyword>
<feature type="compositionally biased region" description="Basic and acidic residues" evidence="5">
    <location>
        <begin position="582"/>
        <end position="592"/>
    </location>
</feature>
<dbReference type="SUPFAM" id="SSF57850">
    <property type="entry name" value="RING/U-box"/>
    <property type="match status" value="1"/>
</dbReference>
<evidence type="ECO:0000259" key="6">
    <source>
        <dbReference type="PROSITE" id="PS50089"/>
    </source>
</evidence>
<dbReference type="AlphaFoldDB" id="A0A8B6BPR8"/>
<evidence type="ECO:0000313" key="8">
    <source>
        <dbReference type="EMBL" id="VDH93311.1"/>
    </source>
</evidence>
<feature type="domain" description="RING-type" evidence="6">
    <location>
        <begin position="19"/>
        <end position="62"/>
    </location>
</feature>
<gene>
    <name evidence="8" type="ORF">MGAL_10B010441</name>
</gene>
<proteinExistence type="predicted"/>
<keyword evidence="1" id="KW-0479">Metal-binding</keyword>
<dbReference type="SUPFAM" id="SSF57845">
    <property type="entry name" value="B-box zinc-binding domain"/>
    <property type="match status" value="1"/>
</dbReference>
<dbReference type="Gene3D" id="3.30.160.60">
    <property type="entry name" value="Classic Zinc Finger"/>
    <property type="match status" value="1"/>
</dbReference>
<dbReference type="InterPro" id="IPR013083">
    <property type="entry name" value="Znf_RING/FYVE/PHD"/>
</dbReference>
<dbReference type="EMBL" id="UYJE01000434">
    <property type="protein sequence ID" value="VDH93311.1"/>
    <property type="molecule type" value="Genomic_DNA"/>
</dbReference>
<dbReference type="GO" id="GO:0008270">
    <property type="term" value="F:zinc ion binding"/>
    <property type="evidence" value="ECO:0007669"/>
    <property type="project" value="UniProtKB-KW"/>
</dbReference>
<comment type="caution">
    <text evidence="8">The sequence shown here is derived from an EMBL/GenBank/DDBJ whole genome shotgun (WGS) entry which is preliminary data.</text>
</comment>
<dbReference type="CDD" id="cd19757">
    <property type="entry name" value="Bbox1"/>
    <property type="match status" value="1"/>
</dbReference>
<dbReference type="PROSITE" id="PS00518">
    <property type="entry name" value="ZF_RING_1"/>
    <property type="match status" value="1"/>
</dbReference>
<accession>A0A8B6BPR8</accession>
<dbReference type="InterPro" id="IPR001841">
    <property type="entry name" value="Znf_RING"/>
</dbReference>
<dbReference type="InterPro" id="IPR047153">
    <property type="entry name" value="TRIM45/56/19-like"/>
</dbReference>
<dbReference type="Pfam" id="PF22586">
    <property type="entry name" value="ANCHR-like_BBOX"/>
    <property type="match status" value="1"/>
</dbReference>
<evidence type="ECO:0000256" key="3">
    <source>
        <dbReference type="ARBA" id="ARBA00022833"/>
    </source>
</evidence>
<evidence type="ECO:0000313" key="9">
    <source>
        <dbReference type="Proteomes" id="UP000596742"/>
    </source>
</evidence>
<dbReference type="Proteomes" id="UP000596742">
    <property type="component" value="Unassembled WGS sequence"/>
</dbReference>
<protein>
    <submittedName>
        <fullName evidence="8">Uncharacterized protein</fullName>
    </submittedName>
</protein>
<feature type="region of interest" description="Disordered" evidence="5">
    <location>
        <begin position="576"/>
        <end position="595"/>
    </location>
</feature>
<sequence length="702" mass="81105">MATANLEECENICLELLNCTQCKIRYDQSLHQPRILPCLHTICTDCLMKHFESNSIKCTVCQKSVSIQDSFESLKDDFPIDFTIRDRIEFVDTFNKNKSSICDFCDESKPATYRCKDCENLICETCIKFHNKSNKFKNHITRNMSEGSDISEFSHEVFCTKDGHENRPLEIFCTGNGCKRPVCNMCFAIDHSDSGDHQAKDVQDVFKLEMERIFDKYKETEELGHGINEVRKRIKDEMSAIKCQKETEQDKLNEFFIHCHELLKLRQNVLTQKLGTEIEIKMQALTLQEEELDSLENKILTSKVFLQQASLSKNAPAFLASVSSVDRQLDEIKETESDRQPTHIANMKFIDDREQSENIIKHLGILLTSTADPYTSEIKNPKIMYAKTDGIFEVSLKDSQGKQVKDQSICMEIIFLNENTGQEFTFPFYVSGANGCFKAKCAIISPGTYQANVIINGTIFFKLDTISCLEHDLEENSSDFISEKRAEKEISEHPNVRGGKDLQGEVKEISKCSFNVKPNNDAAEKNAKSNPLIKKVKEKEDIVFETFNHRSGREFQCMYIDGMRFYLDNWGSKKPQAESSESADKDEREGVLKHPSKGKIPTYIFQRKHNIHCFYNHDNDQWMRMPIGYEVHHEKIIKLLDQVEKSLPRWNDRNDILAMLRQCNYDADECIDTYKHLEGDEWTRYSQTSKKGIDTKVKAPFY</sequence>
<evidence type="ECO:0000256" key="2">
    <source>
        <dbReference type="ARBA" id="ARBA00022771"/>
    </source>
</evidence>
<dbReference type="Gene3D" id="4.10.830.40">
    <property type="match status" value="1"/>
</dbReference>
<organism evidence="8 9">
    <name type="scientific">Mytilus galloprovincialis</name>
    <name type="common">Mediterranean mussel</name>
    <dbReference type="NCBI Taxonomy" id="29158"/>
    <lineage>
        <taxon>Eukaryota</taxon>
        <taxon>Metazoa</taxon>
        <taxon>Spiralia</taxon>
        <taxon>Lophotrochozoa</taxon>
        <taxon>Mollusca</taxon>
        <taxon>Bivalvia</taxon>
        <taxon>Autobranchia</taxon>
        <taxon>Pteriomorphia</taxon>
        <taxon>Mytilida</taxon>
        <taxon>Mytiloidea</taxon>
        <taxon>Mytilidae</taxon>
        <taxon>Mytilinae</taxon>
        <taxon>Mytilus</taxon>
    </lineage>
</organism>
<dbReference type="InterPro" id="IPR017907">
    <property type="entry name" value="Znf_RING_CS"/>
</dbReference>
<evidence type="ECO:0000256" key="1">
    <source>
        <dbReference type="ARBA" id="ARBA00022723"/>
    </source>
</evidence>
<dbReference type="PROSITE" id="PS50089">
    <property type="entry name" value="ZF_RING_2"/>
    <property type="match status" value="1"/>
</dbReference>
<reference evidence="8" key="1">
    <citation type="submission" date="2018-11" db="EMBL/GenBank/DDBJ databases">
        <authorList>
            <person name="Alioto T."/>
            <person name="Alioto T."/>
        </authorList>
    </citation>
    <scope>NUCLEOTIDE SEQUENCE</scope>
</reference>
<evidence type="ECO:0000259" key="7">
    <source>
        <dbReference type="PROSITE" id="PS50119"/>
    </source>
</evidence>
<dbReference type="InterPro" id="IPR000315">
    <property type="entry name" value="Znf_B-box"/>
</dbReference>
<evidence type="ECO:0000256" key="5">
    <source>
        <dbReference type="SAM" id="MobiDB-lite"/>
    </source>
</evidence>
<keyword evidence="2 4" id="KW-0863">Zinc-finger</keyword>
<dbReference type="PANTHER" id="PTHR25462">
    <property type="entry name" value="BONUS, ISOFORM C-RELATED"/>
    <property type="match status" value="1"/>
</dbReference>
<dbReference type="OrthoDB" id="6105776at2759"/>